<evidence type="ECO:0000313" key="8">
    <source>
        <dbReference type="Proteomes" id="UP001272987"/>
    </source>
</evidence>
<dbReference type="PANTHER" id="PTHR34378">
    <property type="entry name" value="GLUTAMATE--CYSTEINE LIGASE, CHLOROPLASTIC"/>
    <property type="match status" value="1"/>
</dbReference>
<evidence type="ECO:0000256" key="5">
    <source>
        <dbReference type="HAMAP-Rule" id="MF_02034"/>
    </source>
</evidence>
<dbReference type="Gene3D" id="3.30.590.20">
    <property type="match status" value="1"/>
</dbReference>
<dbReference type="EMBL" id="JARAWC010000013">
    <property type="protein sequence ID" value="MDX2961874.1"/>
    <property type="molecule type" value="Genomic_DNA"/>
</dbReference>
<reference evidence="6 8" key="1">
    <citation type="journal article" date="2023" name="Microb. Genom.">
        <title>Mesoterricola silvestris gen. nov., sp. nov., Mesoterricola sediminis sp. nov., Geothrix oryzae sp. nov., Geothrix edaphica sp. nov., Geothrix rubra sp. nov., and Geothrix limicola sp. nov., six novel members of Acidobacteriota isolated from soils.</title>
        <authorList>
            <person name="Weisberg A.J."/>
            <person name="Pearce E."/>
            <person name="Kramer C.G."/>
            <person name="Chang J.H."/>
            <person name="Clarke C.R."/>
        </authorList>
    </citation>
    <scope>NUCLEOTIDE SEQUENCE</scope>
    <source>
        <strain evidence="7 8">NB05-1H</strain>
        <strain evidence="6">NRRL_B-16521</strain>
    </source>
</reference>
<dbReference type="PANTHER" id="PTHR34378:SF1">
    <property type="entry name" value="GLUTAMATE--CYSTEINE LIGASE, CHLOROPLASTIC"/>
    <property type="match status" value="1"/>
</dbReference>
<organism evidence="6 9">
    <name type="scientific">Streptomyces acidiscabies</name>
    <dbReference type="NCBI Taxonomy" id="42234"/>
    <lineage>
        <taxon>Bacteria</taxon>
        <taxon>Bacillati</taxon>
        <taxon>Actinomycetota</taxon>
        <taxon>Actinomycetes</taxon>
        <taxon>Kitasatosporales</taxon>
        <taxon>Streptomycetaceae</taxon>
        <taxon>Streptomyces</taxon>
    </lineage>
</organism>
<evidence type="ECO:0000256" key="4">
    <source>
        <dbReference type="ARBA" id="ARBA00048819"/>
    </source>
</evidence>
<dbReference type="Proteomes" id="UP001272987">
    <property type="component" value="Unassembled WGS sequence"/>
</dbReference>
<dbReference type="AlphaFoldDB" id="A0AAP6BBT4"/>
<evidence type="ECO:0000256" key="2">
    <source>
        <dbReference type="ARBA" id="ARBA00022741"/>
    </source>
</evidence>
<accession>A0AAP6BBT4</accession>
<dbReference type="HAMAP" id="MF_02034">
    <property type="entry name" value="EgtA"/>
    <property type="match status" value="1"/>
</dbReference>
<dbReference type="GO" id="GO:0005524">
    <property type="term" value="F:ATP binding"/>
    <property type="evidence" value="ECO:0007669"/>
    <property type="project" value="UniProtKB-UniRule"/>
</dbReference>
<keyword evidence="3 5" id="KW-0067">ATP-binding</keyword>
<dbReference type="RefSeq" id="WP_010359485.1">
    <property type="nucleotide sequence ID" value="NZ_BCMK01000001.1"/>
</dbReference>
<sequence length="402" mass="43466">MSESDAKRLIFEHSLSRDRVGRIGVELEWLVLPVDDPARRAGPEELAAVGLPLPYGGLVSWEPGGQLELSSPPCVSLRRCLDSTGADLAVLRDRARSAGLRLVGAGLDRRPPRFTVLSPRYQALRRYYAGLGDAGGALLCNTASVQVNVDAGDDSDGWRGRRRRWLIANALGPVLMAMFANSPVLEAGRPATVLSGRQLLRLRADRFRSGPLPSGGDPREVWTRYALGTQVTAIQREDLGPALWEPAPAGLTLRGWLRGAGPRAVCVDDVFRHLKTLVPPVRACGHLELRMLDAQSGDDWLVPVAVVASLMDDEIASDAVAALLGRRPDPLRQDWIDAARHGLAVPGTQDLARTVVRLALAGLRRLGVAPEVFAAVERFAHSRTLRGLCPAQLRLPQPMAVA</sequence>
<proteinExistence type="inferred from homology"/>
<keyword evidence="1 5" id="KW-0436">Ligase</keyword>
<protein>
    <recommendedName>
        <fullName evidence="5">Glutamate--cysteine ligase EgtA</fullName>
        <ecNumber evidence="5">6.3.2.2</ecNumber>
    </recommendedName>
    <alternativeName>
        <fullName evidence="5">Gamma-glutamylcysteine synthase</fullName>
        <shortName evidence="5">GCS</shortName>
        <shortName evidence="5">Gamma-ECS</shortName>
    </alternativeName>
</protein>
<dbReference type="InterPro" id="IPR006336">
    <property type="entry name" value="GCS2"/>
</dbReference>
<dbReference type="Proteomes" id="UP001282288">
    <property type="component" value="Unassembled WGS sequence"/>
</dbReference>
<dbReference type="InterPro" id="IPR035434">
    <property type="entry name" value="GCL_bact_plant"/>
</dbReference>
<dbReference type="GO" id="GO:0052699">
    <property type="term" value="P:ergothioneine biosynthetic process"/>
    <property type="evidence" value="ECO:0007669"/>
    <property type="project" value="UniProtKB-UniRule"/>
</dbReference>
<comment type="caution">
    <text evidence="6">The sequence shown here is derived from an EMBL/GenBank/DDBJ whole genome shotgun (WGS) entry which is preliminary data.</text>
</comment>
<dbReference type="InterPro" id="IPR014746">
    <property type="entry name" value="Gln_synth/guanido_kin_cat_dom"/>
</dbReference>
<dbReference type="InterPro" id="IPR017809">
    <property type="entry name" value="EgtA_Actinobacteria"/>
</dbReference>
<dbReference type="Pfam" id="PF04107">
    <property type="entry name" value="GCS2"/>
    <property type="match status" value="1"/>
</dbReference>
<dbReference type="GO" id="GO:0004357">
    <property type="term" value="F:glutamate-cysteine ligase activity"/>
    <property type="evidence" value="ECO:0007669"/>
    <property type="project" value="UniProtKB-UniRule"/>
</dbReference>
<comment type="pathway">
    <text evidence="5">Amino-acid biosynthesis; ergothioneine biosynthesis.</text>
</comment>
<dbReference type="GeneID" id="69813677"/>
<keyword evidence="8" id="KW-1185">Reference proteome</keyword>
<name>A0AAP6BBT4_9ACTN</name>
<comment type="function">
    <text evidence="5">Catalyzes the synthesis of gamma-glutamylcysteine (gamma-GC). This compound is used as substrate for the biosynthesis of the low-molecular thiol compound ergothioneine.</text>
</comment>
<evidence type="ECO:0000256" key="3">
    <source>
        <dbReference type="ARBA" id="ARBA00022840"/>
    </source>
</evidence>
<evidence type="ECO:0000313" key="7">
    <source>
        <dbReference type="EMBL" id="MDX3023379.1"/>
    </source>
</evidence>
<dbReference type="SUPFAM" id="SSF55931">
    <property type="entry name" value="Glutamine synthetase/guanido kinase"/>
    <property type="match status" value="1"/>
</dbReference>
<comment type="catalytic activity">
    <reaction evidence="4 5">
        <text>L-cysteine + L-glutamate + ATP = gamma-L-glutamyl-L-cysteine + ADP + phosphate + H(+)</text>
        <dbReference type="Rhea" id="RHEA:13285"/>
        <dbReference type="ChEBI" id="CHEBI:15378"/>
        <dbReference type="ChEBI" id="CHEBI:29985"/>
        <dbReference type="ChEBI" id="CHEBI:30616"/>
        <dbReference type="ChEBI" id="CHEBI:35235"/>
        <dbReference type="ChEBI" id="CHEBI:43474"/>
        <dbReference type="ChEBI" id="CHEBI:58173"/>
        <dbReference type="ChEBI" id="CHEBI:456216"/>
        <dbReference type="EC" id="6.3.2.2"/>
    </reaction>
</comment>
<dbReference type="GO" id="GO:0006750">
    <property type="term" value="P:glutathione biosynthetic process"/>
    <property type="evidence" value="ECO:0007669"/>
    <property type="project" value="InterPro"/>
</dbReference>
<dbReference type="EC" id="6.3.2.2" evidence="5"/>
<comment type="similarity">
    <text evidence="5">Belongs to the glutamate--cysteine ligase type 2 family. EgtA subfamily.</text>
</comment>
<dbReference type="EMBL" id="JARAWP010000027">
    <property type="protein sequence ID" value="MDX3023379.1"/>
    <property type="molecule type" value="Genomic_DNA"/>
</dbReference>
<keyword evidence="2 5" id="KW-0547">Nucleotide-binding</keyword>
<evidence type="ECO:0000313" key="6">
    <source>
        <dbReference type="EMBL" id="MDX2961874.1"/>
    </source>
</evidence>
<evidence type="ECO:0000256" key="1">
    <source>
        <dbReference type="ARBA" id="ARBA00022598"/>
    </source>
</evidence>
<evidence type="ECO:0000313" key="9">
    <source>
        <dbReference type="Proteomes" id="UP001282288"/>
    </source>
</evidence>
<gene>
    <name evidence="5" type="primary">egtA</name>
    <name evidence="6" type="ORF">PV399_19470</name>
    <name evidence="7" type="ORF">PV666_36690</name>
</gene>